<gene>
    <name evidence="2" type="ORF">PG997_003809</name>
</gene>
<feature type="compositionally biased region" description="Low complexity" evidence="1">
    <location>
        <begin position="41"/>
        <end position="51"/>
    </location>
</feature>
<evidence type="ECO:0008006" key="4">
    <source>
        <dbReference type="Google" id="ProtNLM"/>
    </source>
</evidence>
<dbReference type="Proteomes" id="UP001433268">
    <property type="component" value="Unassembled WGS sequence"/>
</dbReference>
<evidence type="ECO:0000313" key="3">
    <source>
        <dbReference type="Proteomes" id="UP001433268"/>
    </source>
</evidence>
<accession>A0ABR1X0A7</accession>
<comment type="caution">
    <text evidence="2">The sequence shown here is derived from an EMBL/GenBank/DDBJ whole genome shotgun (WGS) entry which is preliminary data.</text>
</comment>
<dbReference type="EMBL" id="JAQQWN010000004">
    <property type="protein sequence ID" value="KAK8088848.1"/>
    <property type="molecule type" value="Genomic_DNA"/>
</dbReference>
<organism evidence="2 3">
    <name type="scientific">Apiospora hydei</name>
    <dbReference type="NCBI Taxonomy" id="1337664"/>
    <lineage>
        <taxon>Eukaryota</taxon>
        <taxon>Fungi</taxon>
        <taxon>Dikarya</taxon>
        <taxon>Ascomycota</taxon>
        <taxon>Pezizomycotina</taxon>
        <taxon>Sordariomycetes</taxon>
        <taxon>Xylariomycetidae</taxon>
        <taxon>Amphisphaeriales</taxon>
        <taxon>Apiosporaceae</taxon>
        <taxon>Apiospora</taxon>
    </lineage>
</organism>
<dbReference type="RefSeq" id="XP_066671742.1">
    <property type="nucleotide sequence ID" value="XM_066808124.1"/>
</dbReference>
<feature type="compositionally biased region" description="Low complexity" evidence="1">
    <location>
        <begin position="11"/>
        <end position="26"/>
    </location>
</feature>
<evidence type="ECO:0000313" key="2">
    <source>
        <dbReference type="EMBL" id="KAK8088848.1"/>
    </source>
</evidence>
<feature type="region of interest" description="Disordered" evidence="1">
    <location>
        <begin position="1"/>
        <end position="51"/>
    </location>
</feature>
<feature type="region of interest" description="Disordered" evidence="1">
    <location>
        <begin position="65"/>
        <end position="94"/>
    </location>
</feature>
<reference evidence="2 3" key="1">
    <citation type="submission" date="2023-01" db="EMBL/GenBank/DDBJ databases">
        <title>Analysis of 21 Apiospora genomes using comparative genomics revels a genus with tremendous synthesis potential of carbohydrate active enzymes and secondary metabolites.</title>
        <authorList>
            <person name="Sorensen T."/>
        </authorList>
    </citation>
    <scope>NUCLEOTIDE SEQUENCE [LARGE SCALE GENOMIC DNA]</scope>
    <source>
        <strain evidence="2 3">CBS 114990</strain>
    </source>
</reference>
<evidence type="ECO:0000256" key="1">
    <source>
        <dbReference type="SAM" id="MobiDB-lite"/>
    </source>
</evidence>
<keyword evidence="3" id="KW-1185">Reference proteome</keyword>
<feature type="compositionally biased region" description="Basic and acidic residues" evidence="1">
    <location>
        <begin position="75"/>
        <end position="94"/>
    </location>
</feature>
<sequence>MSGSKERDSNQNDGSSSGSAPGAASSTQAEMAQVSEGGEGEQQAAAMEANLTKLETKLDELLAQYETATAAESPDLDKAGSKGSEGKEEKKKDA</sequence>
<dbReference type="GeneID" id="92041184"/>
<name>A0ABR1X0A7_9PEZI</name>
<proteinExistence type="predicted"/>
<feature type="compositionally biased region" description="Basic and acidic residues" evidence="1">
    <location>
        <begin position="1"/>
        <end position="10"/>
    </location>
</feature>
<protein>
    <recommendedName>
        <fullName evidence="4">EKC/KEOPS complex subunit GON7</fullName>
    </recommendedName>
</protein>